<dbReference type="Proteomes" id="UP000000262">
    <property type="component" value="Chromosome"/>
</dbReference>
<dbReference type="Pfam" id="PF12136">
    <property type="entry name" value="RNA_pol_Rpo13"/>
    <property type="match status" value="1"/>
</dbReference>
<evidence type="ECO:0000259" key="2">
    <source>
        <dbReference type="Pfam" id="PF12136"/>
    </source>
</evidence>
<evidence type="ECO:0000256" key="1">
    <source>
        <dbReference type="SAM" id="MobiDB-lite"/>
    </source>
</evidence>
<name>A8AB08_IGNH4</name>
<feature type="region of interest" description="Disordered" evidence="1">
    <location>
        <begin position="1"/>
        <end position="34"/>
    </location>
</feature>
<feature type="compositionally biased region" description="Acidic residues" evidence="1">
    <location>
        <begin position="14"/>
        <end position="26"/>
    </location>
</feature>
<evidence type="ECO:0000313" key="3">
    <source>
        <dbReference type="EMBL" id="ABU82110.1"/>
    </source>
</evidence>
<reference evidence="3 4" key="1">
    <citation type="journal article" date="2008" name="Genome Biol.">
        <title>A genomic analysis of the archaeal system Ignicoccus hospitalis-Nanoarchaeum equitans.</title>
        <authorList>
            <person name="Podar M."/>
            <person name="Anderson I."/>
            <person name="Makarova K.S."/>
            <person name="Elkins J.G."/>
            <person name="Ivanova N."/>
            <person name="Wall M.A."/>
            <person name="Lykidis A."/>
            <person name="Mavromatis K."/>
            <person name="Sun H."/>
            <person name="Hudson M.E."/>
            <person name="Chen W."/>
            <person name="Deciu C."/>
            <person name="Hutchison D."/>
            <person name="Eads J.R."/>
            <person name="Anderson A."/>
            <person name="Fernandes F."/>
            <person name="Szeto E."/>
            <person name="Lapidus A."/>
            <person name="Kyrpides N.C."/>
            <person name="Saier M.H.Jr."/>
            <person name="Richardson P.M."/>
            <person name="Rachel R."/>
            <person name="Huber H."/>
            <person name="Eisen J.A."/>
            <person name="Koonin E.V."/>
            <person name="Keller M."/>
            <person name="Stetter K.O."/>
        </authorList>
    </citation>
    <scope>NUCLEOTIDE SEQUENCE [LARGE SCALE GENOMIC DNA]</scope>
    <source>
        <strain evidence="4">KIN4/I / DSM 18386 / JCM 14125</strain>
    </source>
</reference>
<organism evidence="3 4">
    <name type="scientific">Ignicoccus hospitalis (strain KIN4/I / DSM 18386 / JCM 14125)</name>
    <dbReference type="NCBI Taxonomy" id="453591"/>
    <lineage>
        <taxon>Archaea</taxon>
        <taxon>Thermoproteota</taxon>
        <taxon>Thermoprotei</taxon>
        <taxon>Desulfurococcales</taxon>
        <taxon>Desulfurococcaceae</taxon>
        <taxon>Ignicoccus</taxon>
    </lineage>
</organism>
<keyword evidence="4" id="KW-1185">Reference proteome</keyword>
<dbReference type="eggNOG" id="arCOG05938">
    <property type="taxonomic scope" value="Archaea"/>
</dbReference>
<dbReference type="RefSeq" id="WP_012123074.1">
    <property type="nucleotide sequence ID" value="NC_009776.1"/>
</dbReference>
<dbReference type="EMBL" id="CP000816">
    <property type="protein sequence ID" value="ABU82110.1"/>
    <property type="molecule type" value="Genomic_DNA"/>
</dbReference>
<dbReference type="STRING" id="453591.Igni_0930"/>
<dbReference type="KEGG" id="iho:Igni_0930"/>
<protein>
    <recommendedName>
        <fullName evidence="2">RNA polymerase Rpo13 subunit HTH domain-containing protein</fullName>
    </recommendedName>
</protein>
<proteinExistence type="predicted"/>
<accession>A8AB08</accession>
<dbReference type="HOGENOM" id="CLU_2504910_0_0_2"/>
<dbReference type="GeneID" id="5562475"/>
<sequence length="85" mass="9780">MSYEEEPFLFGESETTEEAPLVEEEEGTKAPTTERFPLEAYEISVELADLWDGAIEGKVSLEELKETMQALQSLVSTGRRRRRRR</sequence>
<evidence type="ECO:0000313" key="4">
    <source>
        <dbReference type="Proteomes" id="UP000000262"/>
    </source>
</evidence>
<feature type="domain" description="RNA polymerase Rpo13 subunit HTH" evidence="2">
    <location>
        <begin position="17"/>
        <end position="59"/>
    </location>
</feature>
<dbReference type="AlphaFoldDB" id="A8AB08"/>
<dbReference type="InterPro" id="IPR021985">
    <property type="entry name" value="RNA_pol_Rpo13"/>
</dbReference>
<gene>
    <name evidence="3" type="ordered locus">Igni_0930</name>
</gene>